<dbReference type="Gene3D" id="2.60.40.10">
    <property type="entry name" value="Immunoglobulins"/>
    <property type="match status" value="2"/>
</dbReference>
<dbReference type="PROSITE" id="PS50853">
    <property type="entry name" value="FN3"/>
    <property type="match status" value="2"/>
</dbReference>
<dbReference type="GO" id="GO:0004622">
    <property type="term" value="F:phosphatidylcholine lysophospholipase activity"/>
    <property type="evidence" value="ECO:0007669"/>
    <property type="project" value="TreeGrafter"/>
</dbReference>
<dbReference type="SUPFAM" id="SSF49265">
    <property type="entry name" value="Fibronectin type III"/>
    <property type="match status" value="2"/>
</dbReference>
<keyword evidence="1" id="KW-0732">Signal</keyword>
<dbReference type="CDD" id="cd01833">
    <property type="entry name" value="XynB_like"/>
    <property type="match status" value="1"/>
</dbReference>
<protein>
    <recommendedName>
        <fullName evidence="2">Fibronectin type-III domain-containing protein</fullName>
    </recommendedName>
</protein>
<keyword evidence="4" id="KW-1185">Reference proteome</keyword>
<accession>A0A4Q4SSI4</accession>
<feature type="domain" description="Fibronectin type-III" evidence="2">
    <location>
        <begin position="616"/>
        <end position="706"/>
    </location>
</feature>
<dbReference type="SMART" id="SM00060">
    <property type="entry name" value="FN3"/>
    <property type="match status" value="2"/>
</dbReference>
<dbReference type="InterPro" id="IPR036514">
    <property type="entry name" value="SGNH_hydro_sf"/>
</dbReference>
<dbReference type="PANTHER" id="PTHR30383:SF19">
    <property type="entry name" value="FIBRONECTIN TYPE-III DOMAIN-CONTAINING PROTEIN"/>
    <property type="match status" value="1"/>
</dbReference>
<reference evidence="3 4" key="1">
    <citation type="submission" date="2018-06" db="EMBL/GenBank/DDBJ databases">
        <title>Complete Genomes of Monosporascus.</title>
        <authorList>
            <person name="Robinson A.J."/>
            <person name="Natvig D.O."/>
        </authorList>
    </citation>
    <scope>NUCLEOTIDE SEQUENCE [LARGE SCALE GENOMIC DNA]</scope>
    <source>
        <strain evidence="3 4">CBS 110550</strain>
    </source>
</reference>
<comment type="caution">
    <text evidence="3">The sequence shown here is derived from an EMBL/GenBank/DDBJ whole genome shotgun (WGS) entry which is preliminary data.</text>
</comment>
<dbReference type="InterPro" id="IPR051532">
    <property type="entry name" value="Ester_Hydrolysis_Enzymes"/>
</dbReference>
<dbReference type="InterPro" id="IPR036116">
    <property type="entry name" value="FN3_sf"/>
</dbReference>
<dbReference type="EMBL" id="QJNU01001569">
    <property type="protein sequence ID" value="RYO75172.1"/>
    <property type="molecule type" value="Genomic_DNA"/>
</dbReference>
<dbReference type="CDD" id="cd00063">
    <property type="entry name" value="FN3"/>
    <property type="match status" value="1"/>
</dbReference>
<proteinExistence type="predicted"/>
<feature type="chain" id="PRO_5020736371" description="Fibronectin type-III domain-containing protein" evidence="1">
    <location>
        <begin position="20"/>
        <end position="765"/>
    </location>
</feature>
<feature type="signal peptide" evidence="1">
    <location>
        <begin position="1"/>
        <end position="19"/>
    </location>
</feature>
<dbReference type="STRING" id="155417.A0A4Q4SSI4"/>
<evidence type="ECO:0000256" key="1">
    <source>
        <dbReference type="SAM" id="SignalP"/>
    </source>
</evidence>
<sequence length="765" mass="83834">MRTVTRALVAVALFTAVEACVQAHNYLNNRWSFKDIMSMEVYVSGHVVCRGGDAVEAASADTVFCLRNHDGKGSGCAPGYDGQSIWRKELDVKKSDSNVFDCGTEEVSLRCLEFETCLQVQDISCPEDSCETCDYRTFCNQDPINPPNPFPYLPPPPPPPKPFKAMIVGDSITHGMEGDFTWRWRLFYWVQDVLGSKVDFVGPWKGTKGPISRSAVLPQPPAFPGDSAPELPETTGAYHGLVPAYFGVTSEHASWWGRQAAQSKDTIRAWVEEHQPEYLLVLLGFNDLGWWISGPEDLAGDMGQLVDNARKGKPDIKILLGNVVDRTFIRGRQDLVDNTSRYNQLLRERMEGWFRYESPLVYVDVNANYNCRPHGGCPDGYDGLHPNSMGEYHIAQSFARSLKEHFGFIGPDFVVPSNPEPREISTPTNVLTSSWPEGLRTSWDLVSGARGYDIRTRLQGMSGWWTEGPVYPDSAASWTTWVVSGQTWEIQVRTRGDNDHRSDWSPITSATADVQTAPGPPNIVVVPSGDGLQVSWGAVHGYDVNRYGVIIWDKDEEGAFIDTRGVSGTSLFIGGLMQGHRYSTWVATWVNLNGGIAGGLPAAGRDVIGGGGAPAPPGNLRITNMDATTVELRWDASAGASGYGVYVYVVRDGSPHGEAEHTPGTTYGIGFLFPGTWNYRYCVSAFNGNLESSRAAVCVVPPVYPGYEKRDVVEGDGTLATNTSTVYNATTMMEDKDLPTLFNLLMVQASKDASTPISNDVVNVA</sequence>
<dbReference type="PANTHER" id="PTHR30383">
    <property type="entry name" value="THIOESTERASE 1/PROTEASE 1/LYSOPHOSPHOLIPASE L1"/>
    <property type="match status" value="1"/>
</dbReference>
<organism evidence="3 4">
    <name type="scientific">Monosporascus ibericus</name>
    <dbReference type="NCBI Taxonomy" id="155417"/>
    <lineage>
        <taxon>Eukaryota</taxon>
        <taxon>Fungi</taxon>
        <taxon>Dikarya</taxon>
        <taxon>Ascomycota</taxon>
        <taxon>Pezizomycotina</taxon>
        <taxon>Sordariomycetes</taxon>
        <taxon>Xylariomycetidae</taxon>
        <taxon>Xylariales</taxon>
        <taxon>Xylariales incertae sedis</taxon>
        <taxon>Monosporascus</taxon>
    </lineage>
</organism>
<dbReference type="InterPro" id="IPR003961">
    <property type="entry name" value="FN3_dom"/>
</dbReference>
<dbReference type="InterPro" id="IPR013830">
    <property type="entry name" value="SGNH_hydro"/>
</dbReference>
<gene>
    <name evidence="3" type="ORF">DL764_010566</name>
</gene>
<dbReference type="Proteomes" id="UP000293360">
    <property type="component" value="Unassembled WGS sequence"/>
</dbReference>
<dbReference type="Gene3D" id="3.40.50.1110">
    <property type="entry name" value="SGNH hydrolase"/>
    <property type="match status" value="1"/>
</dbReference>
<dbReference type="Pfam" id="PF13472">
    <property type="entry name" value="Lipase_GDSL_2"/>
    <property type="match status" value="1"/>
</dbReference>
<evidence type="ECO:0000313" key="3">
    <source>
        <dbReference type="EMBL" id="RYO75172.1"/>
    </source>
</evidence>
<dbReference type="InterPro" id="IPR013783">
    <property type="entry name" value="Ig-like_fold"/>
</dbReference>
<feature type="domain" description="Fibronectin type-III" evidence="2">
    <location>
        <begin position="415"/>
        <end position="519"/>
    </location>
</feature>
<name>A0A4Q4SSI4_9PEZI</name>
<evidence type="ECO:0000259" key="2">
    <source>
        <dbReference type="PROSITE" id="PS50853"/>
    </source>
</evidence>
<evidence type="ECO:0000313" key="4">
    <source>
        <dbReference type="Proteomes" id="UP000293360"/>
    </source>
</evidence>
<dbReference type="AlphaFoldDB" id="A0A4Q4SSI4"/>
<dbReference type="OrthoDB" id="2119228at2759"/>
<dbReference type="SUPFAM" id="SSF52266">
    <property type="entry name" value="SGNH hydrolase"/>
    <property type="match status" value="1"/>
</dbReference>